<proteinExistence type="predicted"/>
<organism evidence="2 3">
    <name type="scientific">Marasmius crinis-equi</name>
    <dbReference type="NCBI Taxonomy" id="585013"/>
    <lineage>
        <taxon>Eukaryota</taxon>
        <taxon>Fungi</taxon>
        <taxon>Dikarya</taxon>
        <taxon>Basidiomycota</taxon>
        <taxon>Agaricomycotina</taxon>
        <taxon>Agaricomycetes</taxon>
        <taxon>Agaricomycetidae</taxon>
        <taxon>Agaricales</taxon>
        <taxon>Marasmiineae</taxon>
        <taxon>Marasmiaceae</taxon>
        <taxon>Marasmius</taxon>
    </lineage>
</organism>
<protein>
    <recommendedName>
        <fullName evidence="1">MACPF domain-containing protein</fullName>
    </recommendedName>
</protein>
<dbReference type="Proteomes" id="UP001465976">
    <property type="component" value="Unassembled WGS sequence"/>
</dbReference>
<gene>
    <name evidence="2" type="ORF">V5O48_017901</name>
</gene>
<reference evidence="2 3" key="1">
    <citation type="submission" date="2024-02" db="EMBL/GenBank/DDBJ databases">
        <title>A draft genome for the cacao thread blight pathogen Marasmius crinis-equi.</title>
        <authorList>
            <person name="Cohen S.P."/>
            <person name="Baruah I.K."/>
            <person name="Amoako-Attah I."/>
            <person name="Bukari Y."/>
            <person name="Meinhardt L.W."/>
            <person name="Bailey B.A."/>
        </authorList>
    </citation>
    <scope>NUCLEOTIDE SEQUENCE [LARGE SCALE GENOMIC DNA]</scope>
    <source>
        <strain evidence="2 3">GH-76</strain>
    </source>
</reference>
<keyword evidence="3" id="KW-1185">Reference proteome</keyword>
<accession>A0ABR3EMV2</accession>
<dbReference type="EMBL" id="JBAHYK010002953">
    <property type="protein sequence ID" value="KAL0564155.1"/>
    <property type="molecule type" value="Genomic_DNA"/>
</dbReference>
<dbReference type="Pfam" id="PF01823">
    <property type="entry name" value="MACPF"/>
    <property type="match status" value="1"/>
</dbReference>
<dbReference type="InterPro" id="IPR020864">
    <property type="entry name" value="MACPF"/>
</dbReference>
<feature type="domain" description="MACPF" evidence="1">
    <location>
        <begin position="1"/>
        <end position="320"/>
    </location>
</feature>
<sequence length="473" mass="52732">MEEFPATNVLGYSMHLIGTTPLDTKSATNAVLTSRRIIAFDEDDTRPVQVDGKSYSIPKAIGVLADEGITNGFVNYANGNDAAIAFRNDSSLSSRFMATTGDPSVGRATEKHHRRNLQYAYYSYGQAKYLAVLRNYADLLNESALLAGIRGLPTPFNGQNQEVLDKYKSFFQRYGTHVITKVQYGAHYQLHLWAATTNTNVNANWATNVLADYNGIPNNGEYDAAIRDSAQYQAYTSLKQKIESVNGGDNKVAQPLATTPTWANFQNWVKTTEQNPMLLNFVVDELWSLMKNSANDEIVKFAPCLEKAFNFIVDNPKVYQTKISLIIESDWAEFGLLTPSAVVLKGENVPALTTWDETKMTWGKEQSHVYKRETVVFYVVNDGYPIDFYISHGSNGPGVREGKAFVNMEGVTYENTDITDDVYNTKWFYQAPVTGTSQSFKSKPTRSPNSSISAWDSILEQYLHKIGTEGANA</sequence>
<name>A0ABR3EMV2_9AGAR</name>
<evidence type="ECO:0000313" key="2">
    <source>
        <dbReference type="EMBL" id="KAL0564155.1"/>
    </source>
</evidence>
<evidence type="ECO:0000313" key="3">
    <source>
        <dbReference type="Proteomes" id="UP001465976"/>
    </source>
</evidence>
<comment type="caution">
    <text evidence="2">The sequence shown here is derived from an EMBL/GenBank/DDBJ whole genome shotgun (WGS) entry which is preliminary data.</text>
</comment>
<evidence type="ECO:0000259" key="1">
    <source>
        <dbReference type="PROSITE" id="PS51412"/>
    </source>
</evidence>
<dbReference type="PROSITE" id="PS51412">
    <property type="entry name" value="MACPF_2"/>
    <property type="match status" value="1"/>
</dbReference>